<dbReference type="GO" id="GO:0009082">
    <property type="term" value="P:branched-chain amino acid biosynthetic process"/>
    <property type="evidence" value="ECO:0007669"/>
    <property type="project" value="InterPro"/>
</dbReference>
<dbReference type="Proteomes" id="UP000006882">
    <property type="component" value="Chromosome G5"/>
</dbReference>
<name>A0A251P991_PRUPE</name>
<sequence>MVIISWSLAVGHAEVEGLSRITTVVPGTDESISKLVQQLYKLADIHDVRMFNYYKECICLIC</sequence>
<dbReference type="PANTHER" id="PTHR30239:SF17">
    <property type="entry name" value="ACT DOMAIN-CONTAINING PROTEIN"/>
    <property type="match status" value="1"/>
</dbReference>
<dbReference type="Gene3D" id="3.30.70.260">
    <property type="match status" value="1"/>
</dbReference>
<dbReference type="InterPro" id="IPR054480">
    <property type="entry name" value="AHAS_small-like_ACT"/>
</dbReference>
<dbReference type="STRING" id="3760.A0A251P991"/>
<reference evidence="2 3" key="1">
    <citation type="journal article" date="2013" name="Nat. Genet.">
        <title>The high-quality draft genome of peach (Prunus persica) identifies unique patterns of genetic diversity, domestication and genome evolution.</title>
        <authorList>
            <consortium name="International Peach Genome Initiative"/>
            <person name="Verde I."/>
            <person name="Abbott A.G."/>
            <person name="Scalabrin S."/>
            <person name="Jung S."/>
            <person name="Shu S."/>
            <person name="Marroni F."/>
            <person name="Zhebentyayeva T."/>
            <person name="Dettori M.T."/>
            <person name="Grimwood J."/>
            <person name="Cattonaro F."/>
            <person name="Zuccolo A."/>
            <person name="Rossini L."/>
            <person name="Jenkins J."/>
            <person name="Vendramin E."/>
            <person name="Meisel L.A."/>
            <person name="Decroocq V."/>
            <person name="Sosinski B."/>
            <person name="Prochnik S."/>
            <person name="Mitros T."/>
            <person name="Policriti A."/>
            <person name="Cipriani G."/>
            <person name="Dondini L."/>
            <person name="Ficklin S."/>
            <person name="Goodstein D.M."/>
            <person name="Xuan P."/>
            <person name="Del Fabbro C."/>
            <person name="Aramini V."/>
            <person name="Copetti D."/>
            <person name="Gonzalez S."/>
            <person name="Horner D.S."/>
            <person name="Falchi R."/>
            <person name="Lucas S."/>
            <person name="Mica E."/>
            <person name="Maldonado J."/>
            <person name="Lazzari B."/>
            <person name="Bielenberg D."/>
            <person name="Pirona R."/>
            <person name="Miculan M."/>
            <person name="Barakat A."/>
            <person name="Testolin R."/>
            <person name="Stella A."/>
            <person name="Tartarini S."/>
            <person name="Tonutti P."/>
            <person name="Arus P."/>
            <person name="Orellana A."/>
            <person name="Wells C."/>
            <person name="Main D."/>
            <person name="Vizzotto G."/>
            <person name="Silva H."/>
            <person name="Salamini F."/>
            <person name="Schmutz J."/>
            <person name="Morgante M."/>
            <person name="Rokhsar D.S."/>
        </authorList>
    </citation>
    <scope>NUCLEOTIDE SEQUENCE [LARGE SCALE GENOMIC DNA]</scope>
    <source>
        <strain evidence="3">cv. Nemared</strain>
    </source>
</reference>
<dbReference type="Gramene" id="ONI07630">
    <property type="protein sequence ID" value="ONI07630"/>
    <property type="gene ID" value="PRUPE_5G132200"/>
</dbReference>
<dbReference type="Pfam" id="PF22629">
    <property type="entry name" value="ACT_AHAS_ss"/>
    <property type="match status" value="1"/>
</dbReference>
<organism evidence="2 3">
    <name type="scientific">Prunus persica</name>
    <name type="common">Peach</name>
    <name type="synonym">Amygdalus persica</name>
    <dbReference type="NCBI Taxonomy" id="3760"/>
    <lineage>
        <taxon>Eukaryota</taxon>
        <taxon>Viridiplantae</taxon>
        <taxon>Streptophyta</taxon>
        <taxon>Embryophyta</taxon>
        <taxon>Tracheophyta</taxon>
        <taxon>Spermatophyta</taxon>
        <taxon>Magnoliopsida</taxon>
        <taxon>eudicotyledons</taxon>
        <taxon>Gunneridae</taxon>
        <taxon>Pentapetalae</taxon>
        <taxon>rosids</taxon>
        <taxon>fabids</taxon>
        <taxon>Rosales</taxon>
        <taxon>Rosaceae</taxon>
        <taxon>Amygdaloideae</taxon>
        <taxon>Amygdaleae</taxon>
        <taxon>Prunus</taxon>
    </lineage>
</organism>
<dbReference type="InterPro" id="IPR004789">
    <property type="entry name" value="Acetalactate_synth_ssu"/>
</dbReference>
<evidence type="ECO:0000313" key="3">
    <source>
        <dbReference type="Proteomes" id="UP000006882"/>
    </source>
</evidence>
<gene>
    <name evidence="2" type="ORF">PRUPE_5G132200</name>
</gene>
<protein>
    <recommendedName>
        <fullName evidence="1">Acetolactate synthase small subunit-like ACT domain-containing protein</fullName>
    </recommendedName>
</protein>
<dbReference type="AlphaFoldDB" id="A0A251P991"/>
<proteinExistence type="predicted"/>
<keyword evidence="3" id="KW-1185">Reference proteome</keyword>
<accession>A0A251P991</accession>
<dbReference type="GO" id="GO:1990610">
    <property type="term" value="F:acetolactate synthase regulator activity"/>
    <property type="evidence" value="ECO:0007669"/>
    <property type="project" value="InterPro"/>
</dbReference>
<dbReference type="EMBL" id="CM007655">
    <property type="protein sequence ID" value="ONI07630.1"/>
    <property type="molecule type" value="Genomic_DNA"/>
</dbReference>
<evidence type="ECO:0000313" key="2">
    <source>
        <dbReference type="EMBL" id="ONI07630.1"/>
    </source>
</evidence>
<evidence type="ECO:0000259" key="1">
    <source>
        <dbReference type="Pfam" id="PF22629"/>
    </source>
</evidence>
<dbReference type="PANTHER" id="PTHR30239">
    <property type="entry name" value="ACETOLACTATE SYNTHASE SMALL SUBUNIT"/>
    <property type="match status" value="1"/>
</dbReference>
<feature type="domain" description="Acetolactate synthase small subunit-like ACT" evidence="1">
    <location>
        <begin position="7"/>
        <end position="46"/>
    </location>
</feature>